<evidence type="ECO:0000313" key="2">
    <source>
        <dbReference type="Proteomes" id="UP000282311"/>
    </source>
</evidence>
<dbReference type="SUPFAM" id="SSF51197">
    <property type="entry name" value="Clavaminate synthase-like"/>
    <property type="match status" value="1"/>
</dbReference>
<protein>
    <submittedName>
        <fullName evidence="1">Phytanoyl-CoA dioxygenase family protein</fullName>
    </submittedName>
</protein>
<proteinExistence type="predicted"/>
<comment type="caution">
    <text evidence="1">The sequence shown here is derived from an EMBL/GenBank/DDBJ whole genome shotgun (WGS) entry which is preliminary data.</text>
</comment>
<organism evidence="1 2">
    <name type="scientific">Paenibacillus ginsengarvi</name>
    <dbReference type="NCBI Taxonomy" id="400777"/>
    <lineage>
        <taxon>Bacteria</taxon>
        <taxon>Bacillati</taxon>
        <taxon>Bacillota</taxon>
        <taxon>Bacilli</taxon>
        <taxon>Bacillales</taxon>
        <taxon>Paenibacillaceae</taxon>
        <taxon>Paenibacillus</taxon>
    </lineage>
</organism>
<accession>A0A3B0CGW5</accession>
<keyword evidence="2" id="KW-1185">Reference proteome</keyword>
<dbReference type="AlphaFoldDB" id="A0A3B0CGW5"/>
<keyword evidence="1" id="KW-0223">Dioxygenase</keyword>
<dbReference type="EMBL" id="RBAH01000008">
    <property type="protein sequence ID" value="RKN84562.1"/>
    <property type="molecule type" value="Genomic_DNA"/>
</dbReference>
<dbReference type="PANTHER" id="PTHR20883">
    <property type="entry name" value="PHYTANOYL-COA DIOXYGENASE DOMAIN CONTAINING 1"/>
    <property type="match status" value="1"/>
</dbReference>
<reference evidence="1 2" key="1">
    <citation type="journal article" date="2007" name="Int. J. Syst. Evol. Microbiol.">
        <title>Paenibacillus ginsengarvi sp. nov., isolated from soil from ginseng cultivation.</title>
        <authorList>
            <person name="Yoon M.H."/>
            <person name="Ten L.N."/>
            <person name="Im W.T."/>
        </authorList>
    </citation>
    <scope>NUCLEOTIDE SEQUENCE [LARGE SCALE GENOMIC DNA]</scope>
    <source>
        <strain evidence="1 2">KCTC 13059</strain>
    </source>
</reference>
<dbReference type="PANTHER" id="PTHR20883:SF48">
    <property type="entry name" value="ECTOINE DIOXYGENASE"/>
    <property type="match status" value="1"/>
</dbReference>
<dbReference type="Pfam" id="PF05721">
    <property type="entry name" value="PhyH"/>
    <property type="match status" value="1"/>
</dbReference>
<dbReference type="InterPro" id="IPR008775">
    <property type="entry name" value="Phytyl_CoA_dOase-like"/>
</dbReference>
<dbReference type="Gene3D" id="2.60.120.620">
    <property type="entry name" value="q2cbj1_9rhob like domain"/>
    <property type="match status" value="1"/>
</dbReference>
<dbReference type="GO" id="GO:0005506">
    <property type="term" value="F:iron ion binding"/>
    <property type="evidence" value="ECO:0007669"/>
    <property type="project" value="UniProtKB-ARBA"/>
</dbReference>
<dbReference type="OrthoDB" id="9814777at2"/>
<name>A0A3B0CGW5_9BACL</name>
<dbReference type="Proteomes" id="UP000282311">
    <property type="component" value="Unassembled WGS sequence"/>
</dbReference>
<gene>
    <name evidence="1" type="ORF">D7M11_13415</name>
</gene>
<evidence type="ECO:0000313" key="1">
    <source>
        <dbReference type="EMBL" id="RKN84562.1"/>
    </source>
</evidence>
<keyword evidence="1" id="KW-0560">Oxidoreductase</keyword>
<sequence length="323" mass="36257">MNETTASQRSRFTVSVEQYAEYHRNGYLILRGLLEQQDIARLQSWTDDIYYGRVTELDHLSRDHAWMKETAKPERLSSARMHMPHQHNETAEWGLLHPRLLDVLEALIGPDVLALQSMLFFNPPGKGGQGWHQDSFYIQTQPDSLIGAWVALDRADEQNGCLWVAPGSHNEPIYPPAEARKGYVHADGRLIRGLEPAKAPSVMDDAINNLSAVAAKYGASLPVVLEPGDVLFFHSHLLHRSYRNETADRFRRAYVLHYCNARSRVPWNGSNENHILARGRTHLPYATPALGTPLELPAEPESGSEAESMMVAMPGGDIGMMEM</sequence>
<dbReference type="GO" id="GO:0016706">
    <property type="term" value="F:2-oxoglutarate-dependent dioxygenase activity"/>
    <property type="evidence" value="ECO:0007669"/>
    <property type="project" value="UniProtKB-ARBA"/>
</dbReference>